<sequence length="153" mass="17307">MSEVPAFQRMSLLLLCILGMTLVTSSLPQFRLPLRSPDDTAEPKQDDWDVLFPSISLHNWSIQTKSAPSLGTAANSKKGLMRKAWLFAPQRSESSMERAWPTEWSTQGAAMVKRNMVVADDAAFREKSKLLTSMERQKWLNSYMQKLLVVNSS</sequence>
<name>A0A3Q3WC70_MOLML</name>
<dbReference type="PANTHER" id="PTHR28585:SF1">
    <property type="entry name" value="TUBEROINFUNDIBULAR PEPTIDE OF 39 RESIDUES"/>
    <property type="match status" value="1"/>
</dbReference>
<evidence type="ECO:0000256" key="1">
    <source>
        <dbReference type="ARBA" id="ARBA00004613"/>
    </source>
</evidence>
<evidence type="ECO:0000256" key="6">
    <source>
        <dbReference type="ARBA" id="ARBA00022729"/>
    </source>
</evidence>
<dbReference type="Ensembl" id="ENSMMOT00000006443.1">
    <property type="protein sequence ID" value="ENSMMOP00000006329.1"/>
    <property type="gene ID" value="ENSMMOG00000004950.1"/>
</dbReference>
<comment type="similarity">
    <text evidence="2">Belongs to the parathyroid hormone family.</text>
</comment>
<evidence type="ECO:0000256" key="5">
    <source>
        <dbReference type="ARBA" id="ARBA00022685"/>
    </source>
</evidence>
<dbReference type="Pfam" id="PF14980">
    <property type="entry name" value="TIP39"/>
    <property type="match status" value="1"/>
</dbReference>
<organism evidence="10 11">
    <name type="scientific">Mola mola</name>
    <name type="common">Ocean sunfish</name>
    <name type="synonym">Tetraodon mola</name>
    <dbReference type="NCBI Taxonomy" id="94237"/>
    <lineage>
        <taxon>Eukaryota</taxon>
        <taxon>Metazoa</taxon>
        <taxon>Chordata</taxon>
        <taxon>Craniata</taxon>
        <taxon>Vertebrata</taxon>
        <taxon>Euteleostomi</taxon>
        <taxon>Actinopterygii</taxon>
        <taxon>Neopterygii</taxon>
        <taxon>Teleostei</taxon>
        <taxon>Neoteleostei</taxon>
        <taxon>Acanthomorphata</taxon>
        <taxon>Eupercaria</taxon>
        <taxon>Tetraodontiformes</taxon>
        <taxon>Molidae</taxon>
        <taxon>Mola</taxon>
    </lineage>
</organism>
<proteinExistence type="inferred from homology"/>
<dbReference type="InterPro" id="IPR029396">
    <property type="entry name" value="TIP39"/>
</dbReference>
<feature type="chain" id="PRO_5018562559" description="Tuberoinfundibular peptide of 39 residues" evidence="9">
    <location>
        <begin position="27"/>
        <end position="153"/>
    </location>
</feature>
<reference evidence="10" key="1">
    <citation type="submission" date="2025-08" db="UniProtKB">
        <authorList>
            <consortium name="Ensembl"/>
        </authorList>
    </citation>
    <scope>IDENTIFICATION</scope>
</reference>
<keyword evidence="7" id="KW-0527">Neuropeptide</keyword>
<dbReference type="OMA" id="EHKRVDW"/>
<comment type="subcellular location">
    <subcellularLocation>
        <location evidence="1">Secreted</location>
    </subcellularLocation>
</comment>
<accession>A0A3Q3WC70</accession>
<evidence type="ECO:0000256" key="7">
    <source>
        <dbReference type="ARBA" id="ARBA00023320"/>
    </source>
</evidence>
<feature type="signal peptide" evidence="9">
    <location>
        <begin position="1"/>
        <end position="26"/>
    </location>
</feature>
<evidence type="ECO:0000256" key="2">
    <source>
        <dbReference type="ARBA" id="ARBA00006307"/>
    </source>
</evidence>
<keyword evidence="11" id="KW-1185">Reference proteome</keyword>
<evidence type="ECO:0000256" key="9">
    <source>
        <dbReference type="SAM" id="SignalP"/>
    </source>
</evidence>
<dbReference type="PANTHER" id="PTHR28585">
    <property type="entry name" value="TUBEROINFUNDIBULAR PEPTIDE OF 39 RESIDUES"/>
    <property type="match status" value="1"/>
</dbReference>
<dbReference type="AlphaFoldDB" id="A0A3Q3WC70"/>
<dbReference type="GO" id="GO:0005576">
    <property type="term" value="C:extracellular region"/>
    <property type="evidence" value="ECO:0007669"/>
    <property type="project" value="UniProtKB-SubCell"/>
</dbReference>
<evidence type="ECO:0000256" key="8">
    <source>
        <dbReference type="ARBA" id="ARBA00030147"/>
    </source>
</evidence>
<reference evidence="10" key="2">
    <citation type="submission" date="2025-09" db="UniProtKB">
        <authorList>
            <consortium name="Ensembl"/>
        </authorList>
    </citation>
    <scope>IDENTIFICATION</scope>
</reference>
<dbReference type="Proteomes" id="UP000261620">
    <property type="component" value="Unplaced"/>
</dbReference>
<protein>
    <recommendedName>
        <fullName evidence="3">Tuberoinfundibular peptide of 39 residues</fullName>
    </recommendedName>
    <alternativeName>
        <fullName evidence="8">Parathyroid hormone 2</fullName>
    </alternativeName>
</protein>
<evidence type="ECO:0000256" key="3">
    <source>
        <dbReference type="ARBA" id="ARBA00021831"/>
    </source>
</evidence>
<keyword evidence="4" id="KW-0964">Secreted</keyword>
<evidence type="ECO:0000313" key="11">
    <source>
        <dbReference type="Proteomes" id="UP000261620"/>
    </source>
</evidence>
<dbReference type="STRING" id="94237.ENSMMOP00000006329"/>
<dbReference type="GO" id="GO:0007218">
    <property type="term" value="P:neuropeptide signaling pathway"/>
    <property type="evidence" value="ECO:0007669"/>
    <property type="project" value="UniProtKB-KW"/>
</dbReference>
<evidence type="ECO:0000256" key="4">
    <source>
        <dbReference type="ARBA" id="ARBA00022525"/>
    </source>
</evidence>
<keyword evidence="5" id="KW-0165">Cleavage on pair of basic residues</keyword>
<evidence type="ECO:0000313" key="10">
    <source>
        <dbReference type="Ensembl" id="ENSMMOP00000006329.1"/>
    </source>
</evidence>
<keyword evidence="6 9" id="KW-0732">Signal</keyword>